<keyword evidence="3" id="KW-1185">Reference proteome</keyword>
<dbReference type="Pfam" id="PF14288">
    <property type="entry name" value="FKS1_dom1"/>
    <property type="match status" value="1"/>
</dbReference>
<dbReference type="InterPro" id="IPR021715">
    <property type="entry name" value="Slu7_dom"/>
</dbReference>
<dbReference type="AlphaFoldDB" id="A0A835HAG8"/>
<evidence type="ECO:0000259" key="1">
    <source>
        <dbReference type="SMART" id="SM01205"/>
    </source>
</evidence>
<name>A0A835HAG8_9MAGN</name>
<dbReference type="PANTHER" id="PTHR12741">
    <property type="entry name" value="LYST-INTERACTING PROTEIN LIP5 DOPAMINE RESPONSIVE PROTEIN DRG-1"/>
    <property type="match status" value="1"/>
</dbReference>
<comment type="caution">
    <text evidence="2">The sequence shown here is derived from an EMBL/GenBank/DDBJ whole genome shotgun (WGS) entry which is preliminary data.</text>
</comment>
<dbReference type="EMBL" id="JADFTS010000007">
    <property type="protein sequence ID" value="KAF9595410.1"/>
    <property type="molecule type" value="Genomic_DNA"/>
</dbReference>
<dbReference type="Proteomes" id="UP000631114">
    <property type="component" value="Unassembled WGS sequence"/>
</dbReference>
<dbReference type="Pfam" id="PF11708">
    <property type="entry name" value="Slu7"/>
    <property type="match status" value="1"/>
</dbReference>
<proteinExistence type="predicted"/>
<dbReference type="GO" id="GO:0046527">
    <property type="term" value="F:glucosyltransferase activity"/>
    <property type="evidence" value="ECO:0007669"/>
    <property type="project" value="TreeGrafter"/>
</dbReference>
<dbReference type="OrthoDB" id="1880850at2759"/>
<evidence type="ECO:0000313" key="2">
    <source>
        <dbReference type="EMBL" id="KAF9595410.1"/>
    </source>
</evidence>
<dbReference type="SUPFAM" id="SSF52540">
    <property type="entry name" value="P-loop containing nucleoside triphosphate hydrolases"/>
    <property type="match status" value="1"/>
</dbReference>
<dbReference type="GO" id="GO:0003924">
    <property type="term" value="F:GTPase activity"/>
    <property type="evidence" value="ECO:0007669"/>
    <property type="project" value="InterPro"/>
</dbReference>
<reference evidence="2 3" key="1">
    <citation type="submission" date="2020-10" db="EMBL/GenBank/DDBJ databases">
        <title>The Coptis chinensis genome and diversification of protoberbering-type alkaloids.</title>
        <authorList>
            <person name="Wang B."/>
            <person name="Shu S."/>
            <person name="Song C."/>
            <person name="Liu Y."/>
        </authorList>
    </citation>
    <scope>NUCLEOTIDE SEQUENCE [LARGE SCALE GENOMIC DNA]</scope>
    <source>
        <strain evidence="2">HL-2020</strain>
        <tissue evidence="2">Leaf</tissue>
    </source>
</reference>
<accession>A0A835HAG8</accession>
<dbReference type="GO" id="GO:0005886">
    <property type="term" value="C:plasma membrane"/>
    <property type="evidence" value="ECO:0007669"/>
    <property type="project" value="TreeGrafter"/>
</dbReference>
<organism evidence="2 3">
    <name type="scientific">Coptis chinensis</name>
    <dbReference type="NCBI Taxonomy" id="261450"/>
    <lineage>
        <taxon>Eukaryota</taxon>
        <taxon>Viridiplantae</taxon>
        <taxon>Streptophyta</taxon>
        <taxon>Embryophyta</taxon>
        <taxon>Tracheophyta</taxon>
        <taxon>Spermatophyta</taxon>
        <taxon>Magnoliopsida</taxon>
        <taxon>Ranunculales</taxon>
        <taxon>Ranunculaceae</taxon>
        <taxon>Coptidoideae</taxon>
        <taxon>Coptis</taxon>
    </lineage>
</organism>
<gene>
    <name evidence="2" type="ORF">IFM89_000328</name>
</gene>
<dbReference type="GO" id="GO:0005525">
    <property type="term" value="F:GTP binding"/>
    <property type="evidence" value="ECO:0007669"/>
    <property type="project" value="InterPro"/>
</dbReference>
<dbReference type="Pfam" id="PF00009">
    <property type="entry name" value="GTP_EFTU"/>
    <property type="match status" value="1"/>
</dbReference>
<protein>
    <recommendedName>
        <fullName evidence="1">1,3-beta-glucan synthase component FKS1-like domain-containing protein</fullName>
    </recommendedName>
</protein>
<feature type="domain" description="1,3-beta-glucan synthase component FKS1-like" evidence="1">
    <location>
        <begin position="176"/>
        <end position="292"/>
    </location>
</feature>
<dbReference type="InterPro" id="IPR027417">
    <property type="entry name" value="P-loop_NTPase"/>
</dbReference>
<dbReference type="InterPro" id="IPR026899">
    <property type="entry name" value="FKS1-like_dom1"/>
</dbReference>
<dbReference type="PANTHER" id="PTHR12741:SF106">
    <property type="entry name" value="CALLOSE SYNTHASE 5"/>
    <property type="match status" value="1"/>
</dbReference>
<dbReference type="SMART" id="SM01205">
    <property type="entry name" value="FKS1_dom1"/>
    <property type="match status" value="1"/>
</dbReference>
<dbReference type="Gene3D" id="3.40.50.300">
    <property type="entry name" value="P-loop containing nucleotide triphosphate hydrolases"/>
    <property type="match status" value="1"/>
</dbReference>
<sequence>MITGTSQADCAVLIIDSTTGGFEVGFLKDGQTREHALLAFTLGVKQMICYCNTEGMRKQLAAQDSSLRLMVKGEEDIKAILDGSLKYIPDQLRKDLHQYKLQETVSALLSLLDKIEAQFLKMQNQLCGVVSKEMERDNVRNQRENVILLLSEEHIKLLPKPEPLNKAPQGQQEVQQRKMLYMGLYLLIWGEAANVRFMPECLCYVFNNMAYELHGLLAGNVSIVTGENIKPSYGGDDEAFLRKVVTPLYRVVEKEANKAGYGKAPHSSWCNYNDLNECFWSPDCFSLGWPMCDDGDFFKSTRDLALQAMVIISWKATSLLDVLRKDLIKPVSSIFITAAALRLLQIFSYDGSVNEPPKACTQRTLIPRIKIESPEIFKEKTASFAKRLNNAKHKQEEISLIELIFGGGLGSNVTDDNLRNLWIREDSAKYLVILEISFAHCDPGTWSMREDSVSDSGQSEDLWSECLNISTLHL</sequence>
<evidence type="ECO:0000313" key="3">
    <source>
        <dbReference type="Proteomes" id="UP000631114"/>
    </source>
</evidence>
<dbReference type="InterPro" id="IPR000795">
    <property type="entry name" value="T_Tr_GTP-bd_dom"/>
</dbReference>